<feature type="compositionally biased region" description="Low complexity" evidence="1">
    <location>
        <begin position="134"/>
        <end position="144"/>
    </location>
</feature>
<evidence type="ECO:0000256" key="1">
    <source>
        <dbReference type="SAM" id="MobiDB-lite"/>
    </source>
</evidence>
<dbReference type="EMBL" id="JAACJJ010000001">
    <property type="protein sequence ID" value="KAF5330780.1"/>
    <property type="molecule type" value="Genomic_DNA"/>
</dbReference>
<keyword evidence="3" id="KW-1185">Reference proteome</keyword>
<reference evidence="2 3" key="1">
    <citation type="journal article" date="2020" name="ISME J.">
        <title>Uncovering the hidden diversity of litter-decomposition mechanisms in mushroom-forming fungi.</title>
        <authorList>
            <person name="Floudas D."/>
            <person name="Bentzer J."/>
            <person name="Ahren D."/>
            <person name="Johansson T."/>
            <person name="Persson P."/>
            <person name="Tunlid A."/>
        </authorList>
    </citation>
    <scope>NUCLEOTIDE SEQUENCE [LARGE SCALE GENOMIC DNA]</scope>
    <source>
        <strain evidence="2 3">CBS 101986</strain>
    </source>
</reference>
<name>A0A8H5BWL5_9AGAR</name>
<gene>
    <name evidence="2" type="ORF">D9619_005651</name>
</gene>
<dbReference type="AlphaFoldDB" id="A0A8H5BWL5"/>
<dbReference type="OrthoDB" id="5876363at2759"/>
<evidence type="ECO:0000313" key="3">
    <source>
        <dbReference type="Proteomes" id="UP000567179"/>
    </source>
</evidence>
<sequence length="265" mass="27750">MATTASIPAYLLPGVAVHQPPHLEGDASLATEILPGPPSSASMQQNALKRDPRKPSMAYSYLPPSDPGSTYSGLTAGTLIGQDPEGPRSKRSRIDKGATGRAQRASARNQGTNAGPAPSTSDPSSQMEAMANPSLDSAALDSDSGGVGLEREPSISRSSSSVNLLDPPPQPDDPAVVGRPRRKDKGKGKEVEGLPLRVKEEPKAFLLNPPESPPSNLVRLHFTKILNPEFILSLSSTTKTTVLLAARTARWFTAMAVLGLSTCGA</sequence>
<protein>
    <submittedName>
        <fullName evidence="2">Uncharacterized protein</fullName>
    </submittedName>
</protein>
<evidence type="ECO:0000313" key="2">
    <source>
        <dbReference type="EMBL" id="KAF5330780.1"/>
    </source>
</evidence>
<feature type="compositionally biased region" description="Basic and acidic residues" evidence="1">
    <location>
        <begin position="85"/>
        <end position="98"/>
    </location>
</feature>
<feature type="region of interest" description="Disordered" evidence="1">
    <location>
        <begin position="29"/>
        <end position="193"/>
    </location>
</feature>
<comment type="caution">
    <text evidence="2">The sequence shown here is derived from an EMBL/GenBank/DDBJ whole genome shotgun (WGS) entry which is preliminary data.</text>
</comment>
<proteinExistence type="predicted"/>
<accession>A0A8H5BWL5</accession>
<organism evidence="2 3">
    <name type="scientific">Psilocybe cf. subviscida</name>
    <dbReference type="NCBI Taxonomy" id="2480587"/>
    <lineage>
        <taxon>Eukaryota</taxon>
        <taxon>Fungi</taxon>
        <taxon>Dikarya</taxon>
        <taxon>Basidiomycota</taxon>
        <taxon>Agaricomycotina</taxon>
        <taxon>Agaricomycetes</taxon>
        <taxon>Agaricomycetidae</taxon>
        <taxon>Agaricales</taxon>
        <taxon>Agaricineae</taxon>
        <taxon>Strophariaceae</taxon>
        <taxon>Psilocybe</taxon>
    </lineage>
</organism>
<feature type="compositionally biased region" description="Polar residues" evidence="1">
    <location>
        <begin position="106"/>
        <end position="127"/>
    </location>
</feature>
<dbReference type="Proteomes" id="UP000567179">
    <property type="component" value="Unassembled WGS sequence"/>
</dbReference>